<keyword evidence="1" id="KW-0812">Transmembrane</keyword>
<evidence type="ECO:0000313" key="4">
    <source>
        <dbReference type="Proteomes" id="UP000198597"/>
    </source>
</evidence>
<keyword evidence="1" id="KW-0472">Membrane</keyword>
<organism evidence="3 4">
    <name type="scientific">Clostridium gasigenes</name>
    <dbReference type="NCBI Taxonomy" id="94869"/>
    <lineage>
        <taxon>Bacteria</taxon>
        <taxon>Bacillati</taxon>
        <taxon>Bacillota</taxon>
        <taxon>Clostridia</taxon>
        <taxon>Eubacteriales</taxon>
        <taxon>Clostridiaceae</taxon>
        <taxon>Clostridium</taxon>
    </lineage>
</organism>
<dbReference type="Proteomes" id="UP000585258">
    <property type="component" value="Unassembled WGS sequence"/>
</dbReference>
<sequence length="328" mass="37978">MVVDLRRIRKYIFIILIIFIGVVGLIVFTNNKNDNIFVGGNYLPYECLAGGEEYITTKDKDEKYFRPSNLPIMNNKEVVNKLIDSEYDKEYSNITIPSDILKTPEATILNYFSLLREAANPIDGKNIGCGSLGTGNIPYKIGYNFFTNEYKDKVSFKNYKKSFENIAHINLLKLKEVPSSNEDELKYFFEIETIEGSDKDVAYFAYYYGYIYISKVDDTYKISNIDINGEKYLCTPYHGWSNYGELSVEIKYGNWCKMIKTMGQSEVDGYEKKVYFKGIDNKDYMIVFYTLTNDNDIEIAQYVKSEEGPWINIDLNPDKCLKNNEAKS</sequence>
<gene>
    <name evidence="2" type="ORF">H7E68_10885</name>
    <name evidence="3" type="ORF">SAMN04488529_103210</name>
</gene>
<keyword evidence="1" id="KW-1133">Transmembrane helix</keyword>
<evidence type="ECO:0000256" key="1">
    <source>
        <dbReference type="SAM" id="Phobius"/>
    </source>
</evidence>
<proteinExistence type="predicted"/>
<dbReference type="EMBL" id="JACKWY010000005">
    <property type="protein sequence ID" value="MBB6715233.1"/>
    <property type="molecule type" value="Genomic_DNA"/>
</dbReference>
<evidence type="ECO:0000313" key="5">
    <source>
        <dbReference type="Proteomes" id="UP000585258"/>
    </source>
</evidence>
<reference evidence="2 5" key="2">
    <citation type="submission" date="2020-08" db="EMBL/GenBank/DDBJ databases">
        <title>Clostridia isolated from Swiss meat.</title>
        <authorList>
            <person name="Wambui J."/>
            <person name="Stevens M.J.A."/>
            <person name="Stephan R."/>
        </authorList>
    </citation>
    <scope>NUCLEOTIDE SEQUENCE [LARGE SCALE GENOMIC DNA]</scope>
    <source>
        <strain evidence="2 5">CM001</strain>
    </source>
</reference>
<dbReference type="EMBL" id="FNJM01000003">
    <property type="protein sequence ID" value="SDP29350.1"/>
    <property type="molecule type" value="Genomic_DNA"/>
</dbReference>
<evidence type="ECO:0000313" key="2">
    <source>
        <dbReference type="EMBL" id="MBB6715233.1"/>
    </source>
</evidence>
<reference evidence="3 4" key="1">
    <citation type="submission" date="2016-10" db="EMBL/GenBank/DDBJ databases">
        <authorList>
            <person name="de Groot N.N."/>
        </authorList>
    </citation>
    <scope>NUCLEOTIDE SEQUENCE [LARGE SCALE GENOMIC DNA]</scope>
    <source>
        <strain evidence="3 4">DSM 12272</strain>
    </source>
</reference>
<dbReference type="RefSeq" id="WP_089968187.1">
    <property type="nucleotide sequence ID" value="NZ_FNJM01000003.1"/>
</dbReference>
<accession>A0A1H0RIW6</accession>
<dbReference type="Proteomes" id="UP000198597">
    <property type="component" value="Unassembled WGS sequence"/>
</dbReference>
<dbReference type="STRING" id="94869.SAMN04488529_103210"/>
<name>A0A1H0RIW6_9CLOT</name>
<feature type="transmembrane region" description="Helical" evidence="1">
    <location>
        <begin position="12"/>
        <end position="29"/>
    </location>
</feature>
<protein>
    <submittedName>
        <fullName evidence="3">Uncharacterized protein</fullName>
    </submittedName>
</protein>
<dbReference type="AlphaFoldDB" id="A0A1H0RIW6"/>
<dbReference type="OrthoDB" id="1747159at2"/>
<evidence type="ECO:0000313" key="3">
    <source>
        <dbReference type="EMBL" id="SDP29350.1"/>
    </source>
</evidence>
<keyword evidence="4" id="KW-1185">Reference proteome</keyword>